<evidence type="ECO:0000313" key="2">
    <source>
        <dbReference type="Proteomes" id="UP000003711"/>
    </source>
</evidence>
<organism evidence="1 2">
    <name type="scientific">Bacteroides cellulosilyticus DSM 14838</name>
    <dbReference type="NCBI Taxonomy" id="537012"/>
    <lineage>
        <taxon>Bacteria</taxon>
        <taxon>Pseudomonadati</taxon>
        <taxon>Bacteroidota</taxon>
        <taxon>Bacteroidia</taxon>
        <taxon>Bacteroidales</taxon>
        <taxon>Bacteroidaceae</taxon>
        <taxon>Bacteroides</taxon>
    </lineage>
</organism>
<gene>
    <name evidence="1" type="ORF">BACCELL_04493</name>
</gene>
<evidence type="ECO:0000313" key="1">
    <source>
        <dbReference type="EMBL" id="EEF87897.1"/>
    </source>
</evidence>
<comment type="caution">
    <text evidence="1">The sequence shown here is derived from an EMBL/GenBank/DDBJ whole genome shotgun (WGS) entry which is preliminary data.</text>
</comment>
<feature type="non-terminal residue" evidence="1">
    <location>
        <position position="1"/>
    </location>
</feature>
<protein>
    <submittedName>
        <fullName evidence="1">Uncharacterized protein</fullName>
    </submittedName>
</protein>
<dbReference type="EMBL" id="ACCH01000348">
    <property type="protein sequence ID" value="EEF87897.1"/>
    <property type="molecule type" value="Genomic_DNA"/>
</dbReference>
<sequence>TSFFKLYINDYQSIDEAKFGKGKQTNYRVACATLYKLMLNA</sequence>
<dbReference type="AlphaFoldDB" id="E2NJK4"/>
<reference evidence="1 2" key="2">
    <citation type="submission" date="2009-01" db="EMBL/GenBank/DDBJ databases">
        <title>Draft genome sequence of Bacteroides cellulosilyticus (DSM 14838).</title>
        <authorList>
            <person name="Sudarsanam P."/>
            <person name="Ley R."/>
            <person name="Guruge J."/>
            <person name="Turnbaugh P.J."/>
            <person name="Mahowald M."/>
            <person name="Liep D."/>
            <person name="Gordon J."/>
        </authorList>
    </citation>
    <scope>NUCLEOTIDE SEQUENCE [LARGE SCALE GENOMIC DNA]</scope>
    <source>
        <strain evidence="1 2">DSM 14838</strain>
    </source>
</reference>
<name>E2NJK4_9BACE</name>
<proteinExistence type="predicted"/>
<reference evidence="1 2" key="1">
    <citation type="submission" date="2008-12" db="EMBL/GenBank/DDBJ databases">
        <authorList>
            <person name="Fulton L."/>
            <person name="Clifton S."/>
            <person name="Fulton B."/>
            <person name="Xu J."/>
            <person name="Minx P."/>
            <person name="Pepin K.H."/>
            <person name="Johnson M."/>
            <person name="Bhonagiri V."/>
            <person name="Nash W.E."/>
            <person name="Mardis E.R."/>
            <person name="Wilson R.K."/>
        </authorList>
    </citation>
    <scope>NUCLEOTIDE SEQUENCE [LARGE SCALE GENOMIC DNA]</scope>
    <source>
        <strain evidence="1 2">DSM 14838</strain>
    </source>
</reference>
<dbReference type="Proteomes" id="UP000003711">
    <property type="component" value="Unassembled WGS sequence"/>
</dbReference>
<accession>E2NJK4</accession>
<dbReference type="HOGENOM" id="CLU_3280893_0_0_10"/>